<evidence type="ECO:0000256" key="2">
    <source>
        <dbReference type="ARBA" id="ARBA00023125"/>
    </source>
</evidence>
<organism evidence="5 6">
    <name type="scientific">Sphingomonas hankookensis</name>
    <dbReference type="NCBI Taxonomy" id="563996"/>
    <lineage>
        <taxon>Bacteria</taxon>
        <taxon>Pseudomonadati</taxon>
        <taxon>Pseudomonadota</taxon>
        <taxon>Alphaproteobacteria</taxon>
        <taxon>Sphingomonadales</taxon>
        <taxon>Sphingomonadaceae</taxon>
        <taxon>Sphingomonas</taxon>
    </lineage>
</organism>
<dbReference type="InterPro" id="IPR020449">
    <property type="entry name" value="Tscrpt_reg_AraC-type_HTH"/>
</dbReference>
<name>A0ABR5YBQ2_9SPHN</name>
<dbReference type="Proteomes" id="UP000076609">
    <property type="component" value="Unassembled WGS sequence"/>
</dbReference>
<dbReference type="PANTHER" id="PTHR40055:SF1">
    <property type="entry name" value="TRANSCRIPTIONAL REGULATOR YGIV-RELATED"/>
    <property type="match status" value="1"/>
</dbReference>
<dbReference type="SMART" id="SM00871">
    <property type="entry name" value="AraC_E_bind"/>
    <property type="match status" value="1"/>
</dbReference>
<evidence type="ECO:0000256" key="3">
    <source>
        <dbReference type="ARBA" id="ARBA00023163"/>
    </source>
</evidence>
<dbReference type="InterPro" id="IPR029442">
    <property type="entry name" value="GyrI-like"/>
</dbReference>
<evidence type="ECO:0000259" key="4">
    <source>
        <dbReference type="PROSITE" id="PS01124"/>
    </source>
</evidence>
<dbReference type="PANTHER" id="PTHR40055">
    <property type="entry name" value="TRANSCRIPTIONAL REGULATOR YGIV-RELATED"/>
    <property type="match status" value="1"/>
</dbReference>
<dbReference type="PROSITE" id="PS00041">
    <property type="entry name" value="HTH_ARAC_FAMILY_1"/>
    <property type="match status" value="1"/>
</dbReference>
<dbReference type="Gene3D" id="3.20.80.10">
    <property type="entry name" value="Regulatory factor, effector binding domain"/>
    <property type="match status" value="1"/>
</dbReference>
<dbReference type="InterPro" id="IPR018062">
    <property type="entry name" value="HTH_AraC-typ_CS"/>
</dbReference>
<gene>
    <name evidence="5" type="ORF">AVT10_14960</name>
</gene>
<protein>
    <submittedName>
        <fullName evidence="5">AraC family transcriptional regulator</fullName>
    </submittedName>
</protein>
<dbReference type="InterPro" id="IPR010499">
    <property type="entry name" value="AraC_E-bd"/>
</dbReference>
<evidence type="ECO:0000313" key="5">
    <source>
        <dbReference type="EMBL" id="KZE14054.1"/>
    </source>
</evidence>
<sequence length="286" mass="32273">MTPTTPYHDRMQRALDHIDRHLDDELDLASISAVAAFSKYHFHRQFVATFGLPVHRYVQLARLQRASHRLAFHADRVTDVALDAGYDAPDAFARAFRRHFGQSPSSFRSVPDWAPWRAALLPLDHARNRSMPTYDVTIRDFPDTPIACLSHEGDMASIGDSIRRFIAWRRANRLPPSDAATFNVFHGDPHDPHAGPVRIDLCVATERAFPMADGITTGLIPGGRCAVIRIAGRADDLEAPALHLYRDWLPISGEELRDFPLFCQRVRFAPEVAEHDAITDLFLPLR</sequence>
<dbReference type="PRINTS" id="PR00032">
    <property type="entry name" value="HTHARAC"/>
</dbReference>
<feature type="domain" description="HTH araC/xylS-type" evidence="4">
    <location>
        <begin position="12"/>
        <end position="110"/>
    </location>
</feature>
<dbReference type="EMBL" id="LQQO01000016">
    <property type="protein sequence ID" value="KZE14054.1"/>
    <property type="molecule type" value="Genomic_DNA"/>
</dbReference>
<dbReference type="RefSeq" id="WP_066690249.1">
    <property type="nucleotide sequence ID" value="NZ_CP117025.1"/>
</dbReference>
<dbReference type="Pfam" id="PF12833">
    <property type="entry name" value="HTH_18"/>
    <property type="match status" value="1"/>
</dbReference>
<dbReference type="SMART" id="SM00342">
    <property type="entry name" value="HTH_ARAC"/>
    <property type="match status" value="1"/>
</dbReference>
<dbReference type="InterPro" id="IPR011256">
    <property type="entry name" value="Reg_factor_effector_dom_sf"/>
</dbReference>
<dbReference type="Gene3D" id="1.10.10.60">
    <property type="entry name" value="Homeodomain-like"/>
    <property type="match status" value="2"/>
</dbReference>
<evidence type="ECO:0000256" key="1">
    <source>
        <dbReference type="ARBA" id="ARBA00023015"/>
    </source>
</evidence>
<dbReference type="Pfam" id="PF06445">
    <property type="entry name" value="GyrI-like"/>
    <property type="match status" value="1"/>
</dbReference>
<keyword evidence="6" id="KW-1185">Reference proteome</keyword>
<keyword evidence="1" id="KW-0805">Transcription regulation</keyword>
<dbReference type="PROSITE" id="PS01124">
    <property type="entry name" value="HTH_ARAC_FAMILY_2"/>
    <property type="match status" value="1"/>
</dbReference>
<evidence type="ECO:0000313" key="6">
    <source>
        <dbReference type="Proteomes" id="UP000076609"/>
    </source>
</evidence>
<accession>A0ABR5YBQ2</accession>
<keyword evidence="2" id="KW-0238">DNA-binding</keyword>
<dbReference type="SUPFAM" id="SSF55136">
    <property type="entry name" value="Probable bacterial effector-binding domain"/>
    <property type="match status" value="1"/>
</dbReference>
<dbReference type="InterPro" id="IPR009057">
    <property type="entry name" value="Homeodomain-like_sf"/>
</dbReference>
<proteinExistence type="predicted"/>
<comment type="caution">
    <text evidence="5">The sequence shown here is derived from an EMBL/GenBank/DDBJ whole genome shotgun (WGS) entry which is preliminary data.</text>
</comment>
<keyword evidence="3" id="KW-0804">Transcription</keyword>
<dbReference type="InterPro" id="IPR018060">
    <property type="entry name" value="HTH_AraC"/>
</dbReference>
<reference evidence="6" key="1">
    <citation type="submission" date="2016-01" db="EMBL/GenBank/DDBJ databases">
        <title>Draft genome of Chromobacterium sp. F49.</title>
        <authorList>
            <person name="Hong K.W."/>
        </authorList>
    </citation>
    <scope>NUCLEOTIDE SEQUENCE [LARGE SCALE GENOMIC DNA]</scope>
    <source>
        <strain evidence="6">CN3</strain>
    </source>
</reference>
<dbReference type="InterPro" id="IPR050908">
    <property type="entry name" value="SmbC-like"/>
</dbReference>
<dbReference type="SUPFAM" id="SSF46689">
    <property type="entry name" value="Homeodomain-like"/>
    <property type="match status" value="2"/>
</dbReference>